<comment type="catalytic activity">
    <reaction evidence="1">
        <text>S-ubiquitinyl-[E2 ubiquitin-conjugating enzyme]-L-cysteine + [acceptor protein]-L-lysine = [E2 ubiquitin-conjugating enzyme]-L-cysteine + N(6)-ubiquitinyl-[acceptor protein]-L-lysine.</text>
        <dbReference type="EC" id="2.3.2.27"/>
    </reaction>
</comment>
<evidence type="ECO:0000259" key="13">
    <source>
        <dbReference type="PROSITE" id="PS51081"/>
    </source>
</evidence>
<evidence type="ECO:0000256" key="10">
    <source>
        <dbReference type="PROSITE-ProRule" id="PRU00455"/>
    </source>
</evidence>
<dbReference type="GO" id="GO:0016567">
    <property type="term" value="P:protein ubiquitination"/>
    <property type="evidence" value="ECO:0007669"/>
    <property type="project" value="UniProtKB-UniPathway"/>
</dbReference>
<dbReference type="AlphaFoldDB" id="A0A1B6L0X8"/>
<evidence type="ECO:0000256" key="9">
    <source>
        <dbReference type="ARBA" id="ARBA00022833"/>
    </source>
</evidence>
<dbReference type="GO" id="GO:0043161">
    <property type="term" value="P:proteasome-mediated ubiquitin-dependent protein catabolic process"/>
    <property type="evidence" value="ECO:0007669"/>
    <property type="project" value="TreeGrafter"/>
</dbReference>
<dbReference type="UniPathway" id="UPA00143"/>
<feature type="domain" description="RING-type" evidence="12">
    <location>
        <begin position="59"/>
        <end position="94"/>
    </location>
</feature>
<dbReference type="GO" id="GO:0005737">
    <property type="term" value="C:cytoplasm"/>
    <property type="evidence" value="ECO:0007669"/>
    <property type="project" value="TreeGrafter"/>
</dbReference>
<keyword evidence="8" id="KW-0833">Ubl conjugation pathway</keyword>
<evidence type="ECO:0000256" key="6">
    <source>
        <dbReference type="ARBA" id="ARBA00022723"/>
    </source>
</evidence>
<dbReference type="Pfam" id="PF21362">
    <property type="entry name" value="Sina_RING"/>
    <property type="match status" value="1"/>
</dbReference>
<evidence type="ECO:0000256" key="11">
    <source>
        <dbReference type="SAM" id="MobiDB-lite"/>
    </source>
</evidence>
<evidence type="ECO:0000256" key="8">
    <source>
        <dbReference type="ARBA" id="ARBA00022786"/>
    </source>
</evidence>
<proteinExistence type="inferred from homology"/>
<keyword evidence="7 10" id="KW-0863">Zinc-finger</keyword>
<dbReference type="InterPro" id="IPR049548">
    <property type="entry name" value="Sina-like_RING"/>
</dbReference>
<dbReference type="InterPro" id="IPR013010">
    <property type="entry name" value="Znf_SIAH"/>
</dbReference>
<dbReference type="PANTHER" id="PTHR45877">
    <property type="entry name" value="E3 UBIQUITIN-PROTEIN LIGASE SIAH2"/>
    <property type="match status" value="1"/>
</dbReference>
<dbReference type="PROSITE" id="PS51081">
    <property type="entry name" value="ZF_SIAH"/>
    <property type="match status" value="1"/>
</dbReference>
<reference evidence="14" key="1">
    <citation type="submission" date="2015-11" db="EMBL/GenBank/DDBJ databases">
        <title>De novo transcriptome assembly of four potential Pierce s Disease insect vectors from Arizona vineyards.</title>
        <authorList>
            <person name="Tassone E.E."/>
        </authorList>
    </citation>
    <scope>NUCLEOTIDE SEQUENCE</scope>
</reference>
<accession>A0A1B6L0X8</accession>
<dbReference type="InterPro" id="IPR013083">
    <property type="entry name" value="Znf_RING/FYVE/PHD"/>
</dbReference>
<dbReference type="EMBL" id="GEBQ01022686">
    <property type="protein sequence ID" value="JAT17291.1"/>
    <property type="molecule type" value="Transcribed_RNA"/>
</dbReference>
<dbReference type="InterPro" id="IPR004162">
    <property type="entry name" value="SINA-like_animal"/>
</dbReference>
<keyword evidence="9" id="KW-0862">Zinc</keyword>
<evidence type="ECO:0000256" key="2">
    <source>
        <dbReference type="ARBA" id="ARBA00004906"/>
    </source>
</evidence>
<keyword evidence="6" id="KW-0479">Metal-binding</keyword>
<feature type="region of interest" description="Disordered" evidence="11">
    <location>
        <begin position="1"/>
        <end position="27"/>
    </location>
</feature>
<evidence type="ECO:0000256" key="7">
    <source>
        <dbReference type="ARBA" id="ARBA00022771"/>
    </source>
</evidence>
<sequence length="187" mass="19703">MSVVMNAPSTKRRGTGGSMVSQTGSSSTSSQASASAASASAASGVSVPVSADLASLFECPVCFDYVLPPILQCQSGHLVCSSCRPKLTCCPTCRGPLGNIRNLAMEKVASTVLFPCKYSTSGCTMSLLHTLKAEHEEICEYRPYSCPCPGASCKWQGALEQVMPHLMMSHKSITTLQGVCVLPESRE</sequence>
<dbReference type="PROSITE" id="PS50089">
    <property type="entry name" value="ZF_RING_2"/>
    <property type="match status" value="1"/>
</dbReference>
<feature type="compositionally biased region" description="Low complexity" evidence="11">
    <location>
        <begin position="18"/>
        <end position="27"/>
    </location>
</feature>
<evidence type="ECO:0000259" key="12">
    <source>
        <dbReference type="PROSITE" id="PS50089"/>
    </source>
</evidence>
<protein>
    <recommendedName>
        <fullName evidence="4">RING-type E3 ubiquitin transferase</fullName>
        <ecNumber evidence="4">2.3.2.27</ecNumber>
    </recommendedName>
</protein>
<dbReference type="InterPro" id="IPR001841">
    <property type="entry name" value="Znf_RING"/>
</dbReference>
<dbReference type="Gene3D" id="3.30.40.10">
    <property type="entry name" value="Zinc/RING finger domain, C3HC4 (zinc finger)"/>
    <property type="match status" value="2"/>
</dbReference>
<dbReference type="Pfam" id="PF21361">
    <property type="entry name" value="Sina_ZnF"/>
    <property type="match status" value="1"/>
</dbReference>
<dbReference type="FunFam" id="3.30.40.10:FF:000050">
    <property type="entry name" value="E3 ubiquitin-protein ligase"/>
    <property type="match status" value="1"/>
</dbReference>
<keyword evidence="5" id="KW-0808">Transferase</keyword>
<evidence type="ECO:0000256" key="3">
    <source>
        <dbReference type="ARBA" id="ARBA00009119"/>
    </source>
</evidence>
<name>A0A1B6L0X8_9HEMI</name>
<dbReference type="SUPFAM" id="SSF57850">
    <property type="entry name" value="RING/U-box"/>
    <property type="match status" value="1"/>
</dbReference>
<evidence type="ECO:0000313" key="14">
    <source>
        <dbReference type="EMBL" id="JAT17291.1"/>
    </source>
</evidence>
<comment type="pathway">
    <text evidence="2">Protein modification; protein ubiquitination.</text>
</comment>
<evidence type="ECO:0000256" key="1">
    <source>
        <dbReference type="ARBA" id="ARBA00000900"/>
    </source>
</evidence>
<dbReference type="GO" id="GO:0031624">
    <property type="term" value="F:ubiquitin conjugating enzyme binding"/>
    <property type="evidence" value="ECO:0007669"/>
    <property type="project" value="TreeGrafter"/>
</dbReference>
<dbReference type="GO" id="GO:0061630">
    <property type="term" value="F:ubiquitin protein ligase activity"/>
    <property type="evidence" value="ECO:0007669"/>
    <property type="project" value="UniProtKB-EC"/>
</dbReference>
<gene>
    <name evidence="14" type="ORF">g.33265</name>
</gene>
<evidence type="ECO:0000256" key="4">
    <source>
        <dbReference type="ARBA" id="ARBA00012483"/>
    </source>
</evidence>
<organism evidence="14">
    <name type="scientific">Graphocephala atropunctata</name>
    <dbReference type="NCBI Taxonomy" id="36148"/>
    <lineage>
        <taxon>Eukaryota</taxon>
        <taxon>Metazoa</taxon>
        <taxon>Ecdysozoa</taxon>
        <taxon>Arthropoda</taxon>
        <taxon>Hexapoda</taxon>
        <taxon>Insecta</taxon>
        <taxon>Pterygota</taxon>
        <taxon>Neoptera</taxon>
        <taxon>Paraneoptera</taxon>
        <taxon>Hemiptera</taxon>
        <taxon>Auchenorrhyncha</taxon>
        <taxon>Membracoidea</taxon>
        <taxon>Cicadellidae</taxon>
        <taxon>Cicadellinae</taxon>
        <taxon>Cicadellini</taxon>
        <taxon>Graphocephala</taxon>
    </lineage>
</organism>
<feature type="domain" description="SIAH-type" evidence="13">
    <location>
        <begin position="111"/>
        <end position="171"/>
    </location>
</feature>
<dbReference type="PANTHER" id="PTHR45877:SF2">
    <property type="entry name" value="E3 UBIQUITIN-PROTEIN LIGASE SINA-RELATED"/>
    <property type="match status" value="1"/>
</dbReference>
<dbReference type="FunFam" id="3.30.40.10:FF:000063">
    <property type="entry name" value="E3 ubiquitin-protein ligase"/>
    <property type="match status" value="1"/>
</dbReference>
<evidence type="ECO:0000256" key="5">
    <source>
        <dbReference type="ARBA" id="ARBA00022679"/>
    </source>
</evidence>
<dbReference type="GO" id="GO:0008270">
    <property type="term" value="F:zinc ion binding"/>
    <property type="evidence" value="ECO:0007669"/>
    <property type="project" value="UniProtKB-KW"/>
</dbReference>
<dbReference type="SUPFAM" id="SSF49599">
    <property type="entry name" value="TRAF domain-like"/>
    <property type="match status" value="1"/>
</dbReference>
<dbReference type="EC" id="2.3.2.27" evidence="4"/>
<comment type="similarity">
    <text evidence="3">Belongs to the SINA (Seven in absentia) family.</text>
</comment>